<protein>
    <recommendedName>
        <fullName evidence="4">Release factor glutamine methyltransferase</fullName>
        <shortName evidence="4">RF MTase</shortName>
        <ecNumber evidence="4">2.1.1.297</ecNumber>
    </recommendedName>
    <alternativeName>
        <fullName evidence="4">N5-glutamine methyltransferase PrmC</fullName>
    </alternativeName>
    <alternativeName>
        <fullName evidence="4">Protein-(glutamine-N5) MTase PrmC</fullName>
    </alternativeName>
    <alternativeName>
        <fullName evidence="4">Protein-glutamine N-methyltransferase PrmC</fullName>
    </alternativeName>
</protein>
<dbReference type="EMBL" id="DXIE01000025">
    <property type="protein sequence ID" value="HIV61871.1"/>
    <property type="molecule type" value="Genomic_DNA"/>
</dbReference>
<dbReference type="Pfam" id="PF13847">
    <property type="entry name" value="Methyltransf_31"/>
    <property type="match status" value="1"/>
</dbReference>
<proteinExistence type="inferred from homology"/>
<evidence type="ECO:0000259" key="6">
    <source>
        <dbReference type="Pfam" id="PF17827"/>
    </source>
</evidence>
<dbReference type="CDD" id="cd02440">
    <property type="entry name" value="AdoMet_MTases"/>
    <property type="match status" value="1"/>
</dbReference>
<dbReference type="InterPro" id="IPR025714">
    <property type="entry name" value="Methyltranfer_dom"/>
</dbReference>
<evidence type="ECO:0000259" key="5">
    <source>
        <dbReference type="Pfam" id="PF13847"/>
    </source>
</evidence>
<dbReference type="Proteomes" id="UP000886808">
    <property type="component" value="Unassembled WGS sequence"/>
</dbReference>
<feature type="domain" description="Release factor glutamine methyltransferase N-terminal" evidence="6">
    <location>
        <begin position="7"/>
        <end position="77"/>
    </location>
</feature>
<dbReference type="InterPro" id="IPR050320">
    <property type="entry name" value="N5-glutamine_MTase"/>
</dbReference>
<feature type="binding site" evidence="4">
    <location>
        <begin position="191"/>
        <end position="194"/>
    </location>
    <ligand>
        <name>substrate</name>
    </ligand>
</feature>
<evidence type="ECO:0000313" key="7">
    <source>
        <dbReference type="EMBL" id="HIV61871.1"/>
    </source>
</evidence>
<dbReference type="AlphaFoldDB" id="A0A9D1PIS7"/>
<evidence type="ECO:0000313" key="8">
    <source>
        <dbReference type="Proteomes" id="UP000886808"/>
    </source>
</evidence>
<dbReference type="InterPro" id="IPR004556">
    <property type="entry name" value="HemK-like"/>
</dbReference>
<accession>A0A9D1PIS7</accession>
<dbReference type="PROSITE" id="PS00092">
    <property type="entry name" value="N6_MTASE"/>
    <property type="match status" value="1"/>
</dbReference>
<comment type="caution">
    <text evidence="7">The sequence shown here is derived from an EMBL/GenBank/DDBJ whole genome shotgun (WGS) entry which is preliminary data.</text>
</comment>
<keyword evidence="2 4" id="KW-0808">Transferase</keyword>
<dbReference type="GO" id="GO:0102559">
    <property type="term" value="F:peptide chain release factor N(5)-glutamine methyltransferase activity"/>
    <property type="evidence" value="ECO:0007669"/>
    <property type="project" value="UniProtKB-EC"/>
</dbReference>
<comment type="similarity">
    <text evidence="4">Belongs to the protein N5-glutamine methyltransferase family. PrmC subfamily.</text>
</comment>
<dbReference type="PANTHER" id="PTHR18895:SF74">
    <property type="entry name" value="MTRF1L RELEASE FACTOR GLUTAMINE METHYLTRANSFERASE"/>
    <property type="match status" value="1"/>
</dbReference>
<evidence type="ECO:0000256" key="1">
    <source>
        <dbReference type="ARBA" id="ARBA00022603"/>
    </source>
</evidence>
<name>A0A9D1PIS7_9FIRM</name>
<feature type="domain" description="Methyltransferase" evidence="5">
    <location>
        <begin position="115"/>
        <end position="193"/>
    </location>
</feature>
<dbReference type="EC" id="2.1.1.297" evidence="4"/>
<evidence type="ECO:0000256" key="2">
    <source>
        <dbReference type="ARBA" id="ARBA00022679"/>
    </source>
</evidence>
<comment type="function">
    <text evidence="4">Methylates the class 1 translation termination release factors RF1/PrfA and RF2/PrfB on the glutamine residue of the universally conserved GGQ motif.</text>
</comment>
<feature type="binding site" evidence="4">
    <location>
        <position position="145"/>
    </location>
    <ligand>
        <name>S-adenosyl-L-methionine</name>
        <dbReference type="ChEBI" id="CHEBI:59789"/>
    </ligand>
</feature>
<dbReference type="InterPro" id="IPR029063">
    <property type="entry name" value="SAM-dependent_MTases_sf"/>
</dbReference>
<dbReference type="Gene3D" id="3.40.50.150">
    <property type="entry name" value="Vaccinia Virus protein VP39"/>
    <property type="match status" value="1"/>
</dbReference>
<dbReference type="PANTHER" id="PTHR18895">
    <property type="entry name" value="HEMK METHYLTRANSFERASE"/>
    <property type="match status" value="1"/>
</dbReference>
<dbReference type="InterPro" id="IPR019874">
    <property type="entry name" value="RF_methyltr_PrmC"/>
</dbReference>
<organism evidence="7 8">
    <name type="scientific">Candidatus Butyricicoccus avistercoris</name>
    <dbReference type="NCBI Taxonomy" id="2838518"/>
    <lineage>
        <taxon>Bacteria</taxon>
        <taxon>Bacillati</taxon>
        <taxon>Bacillota</taxon>
        <taxon>Clostridia</taxon>
        <taxon>Eubacteriales</taxon>
        <taxon>Butyricicoccaceae</taxon>
        <taxon>Butyricicoccus</taxon>
    </lineage>
</organism>
<dbReference type="GO" id="GO:0003676">
    <property type="term" value="F:nucleic acid binding"/>
    <property type="evidence" value="ECO:0007669"/>
    <property type="project" value="InterPro"/>
</dbReference>
<dbReference type="HAMAP" id="MF_02126">
    <property type="entry name" value="RF_methyltr_PrmC"/>
    <property type="match status" value="1"/>
</dbReference>
<dbReference type="NCBIfam" id="TIGR00536">
    <property type="entry name" value="hemK_fam"/>
    <property type="match status" value="1"/>
</dbReference>
<feature type="binding site" evidence="4">
    <location>
        <position position="191"/>
    </location>
    <ligand>
        <name>S-adenosyl-L-methionine</name>
        <dbReference type="ChEBI" id="CHEBI:59789"/>
    </ligand>
</feature>
<dbReference type="Pfam" id="PF17827">
    <property type="entry name" value="PrmC_N"/>
    <property type="match status" value="1"/>
</dbReference>
<sequence length="287" mass="32492">MSITINELYMEIRKKFRAADISMAELEARELTAFVTKTDKRMTANWAYCYLDDNTVQKARQMTERRLNHEPLAYILGEWDFYGYTFMVNKNVLIPRSDTEPLCHLAIEDAKTLENPKVIDICCGSGCIGLALAAEVHNARVVAIDISEDALSVARENARRLGVTNRYSTSIGNALQKPDEHLGKFDIMLCNPPYITADEMKELDKSVSDYEPHLALFGGTDGLDFYRNIAKNWVKMMNDGGRMYFECGYKQANDVAEIFKNLGMTDIFLAEDLSGVQRIVVIKAKNI</sequence>
<dbReference type="InterPro" id="IPR002052">
    <property type="entry name" value="DNA_methylase_N6_adenine_CS"/>
</dbReference>
<dbReference type="NCBIfam" id="TIGR03534">
    <property type="entry name" value="RF_mod_PrmC"/>
    <property type="match status" value="1"/>
</dbReference>
<reference evidence="7" key="2">
    <citation type="submission" date="2021-04" db="EMBL/GenBank/DDBJ databases">
        <authorList>
            <person name="Gilroy R."/>
        </authorList>
    </citation>
    <scope>NUCLEOTIDE SEQUENCE</scope>
    <source>
        <strain evidence="7">CHK193-4272</strain>
    </source>
</reference>
<dbReference type="InterPro" id="IPR040758">
    <property type="entry name" value="PrmC_N"/>
</dbReference>
<reference evidence="7" key="1">
    <citation type="journal article" date="2021" name="PeerJ">
        <title>Extensive microbial diversity within the chicken gut microbiome revealed by metagenomics and culture.</title>
        <authorList>
            <person name="Gilroy R."/>
            <person name="Ravi A."/>
            <person name="Getino M."/>
            <person name="Pursley I."/>
            <person name="Horton D.L."/>
            <person name="Alikhan N.F."/>
            <person name="Baker D."/>
            <person name="Gharbi K."/>
            <person name="Hall N."/>
            <person name="Watson M."/>
            <person name="Adriaenssens E.M."/>
            <person name="Foster-Nyarko E."/>
            <person name="Jarju S."/>
            <person name="Secka A."/>
            <person name="Antonio M."/>
            <person name="Oren A."/>
            <person name="Chaudhuri R.R."/>
            <person name="La Ragione R."/>
            <person name="Hildebrand F."/>
            <person name="Pallen M.J."/>
        </authorList>
    </citation>
    <scope>NUCLEOTIDE SEQUENCE</scope>
    <source>
        <strain evidence="7">CHK193-4272</strain>
    </source>
</reference>
<comment type="catalytic activity">
    <reaction evidence="4">
        <text>L-glutaminyl-[peptide chain release factor] + S-adenosyl-L-methionine = N(5)-methyl-L-glutaminyl-[peptide chain release factor] + S-adenosyl-L-homocysteine + H(+)</text>
        <dbReference type="Rhea" id="RHEA:42896"/>
        <dbReference type="Rhea" id="RHEA-COMP:10271"/>
        <dbReference type="Rhea" id="RHEA-COMP:10272"/>
        <dbReference type="ChEBI" id="CHEBI:15378"/>
        <dbReference type="ChEBI" id="CHEBI:30011"/>
        <dbReference type="ChEBI" id="CHEBI:57856"/>
        <dbReference type="ChEBI" id="CHEBI:59789"/>
        <dbReference type="ChEBI" id="CHEBI:61891"/>
        <dbReference type="EC" id="2.1.1.297"/>
    </reaction>
</comment>
<evidence type="ECO:0000256" key="3">
    <source>
        <dbReference type="ARBA" id="ARBA00022691"/>
    </source>
</evidence>
<keyword evidence="1 4" id="KW-0489">Methyltransferase</keyword>
<dbReference type="GO" id="GO:0032259">
    <property type="term" value="P:methylation"/>
    <property type="evidence" value="ECO:0007669"/>
    <property type="project" value="UniProtKB-KW"/>
</dbReference>
<comment type="caution">
    <text evidence="4">Lacks conserved residue(s) required for the propagation of feature annotation.</text>
</comment>
<keyword evidence="3 4" id="KW-0949">S-adenosyl-L-methionine</keyword>
<gene>
    <name evidence="4 7" type="primary">prmC</name>
    <name evidence="7" type="ORF">H9746_03355</name>
</gene>
<dbReference type="SUPFAM" id="SSF53335">
    <property type="entry name" value="S-adenosyl-L-methionine-dependent methyltransferases"/>
    <property type="match status" value="1"/>
</dbReference>
<dbReference type="Gene3D" id="1.10.8.10">
    <property type="entry name" value="DNA helicase RuvA subunit, C-terminal domain"/>
    <property type="match status" value="1"/>
</dbReference>
<evidence type="ECO:0000256" key="4">
    <source>
        <dbReference type="HAMAP-Rule" id="MF_02126"/>
    </source>
</evidence>